<evidence type="ECO:0000256" key="2">
    <source>
        <dbReference type="RuleBase" id="RU003749"/>
    </source>
</evidence>
<dbReference type="Gene3D" id="3.30.750.24">
    <property type="entry name" value="STAS domain"/>
    <property type="match status" value="1"/>
</dbReference>
<dbReference type="InterPro" id="IPR003658">
    <property type="entry name" value="Anti-sigma_ant"/>
</dbReference>
<evidence type="ECO:0000259" key="3">
    <source>
        <dbReference type="PROSITE" id="PS50801"/>
    </source>
</evidence>
<dbReference type="RefSeq" id="WP_037547423.1">
    <property type="nucleotide sequence ID" value="NZ_JNUP01000063.1"/>
</dbReference>
<dbReference type="SUPFAM" id="SSF52091">
    <property type="entry name" value="SpoIIaa-like"/>
    <property type="match status" value="1"/>
</dbReference>
<evidence type="ECO:0000256" key="1">
    <source>
        <dbReference type="ARBA" id="ARBA00009013"/>
    </source>
</evidence>
<dbReference type="PROSITE" id="PS50801">
    <property type="entry name" value="STAS"/>
    <property type="match status" value="1"/>
</dbReference>
<evidence type="ECO:0000313" key="4">
    <source>
        <dbReference type="EMBL" id="KGE72016.1"/>
    </source>
</evidence>
<comment type="similarity">
    <text evidence="1 2">Belongs to the anti-sigma-factor antagonist family.</text>
</comment>
<accession>A0A098QWR0</accession>
<dbReference type="PANTHER" id="PTHR33495">
    <property type="entry name" value="ANTI-SIGMA FACTOR ANTAGONIST TM_1081-RELATED-RELATED"/>
    <property type="match status" value="1"/>
</dbReference>
<keyword evidence="5" id="KW-1185">Reference proteome</keyword>
<reference evidence="4 5" key="1">
    <citation type="submission" date="2014-05" db="EMBL/GenBank/DDBJ databases">
        <title>De novo Genome Sequence of Spirocheata sp.</title>
        <authorList>
            <person name="Shivani Y."/>
            <person name="Subhash Y."/>
            <person name="Tushar L."/>
            <person name="Sasikala C."/>
            <person name="Ramana C.V."/>
        </authorList>
    </citation>
    <scope>NUCLEOTIDE SEQUENCE [LARGE SCALE GENOMIC DNA]</scope>
    <source>
        <strain evidence="4 5">JC230</strain>
    </source>
</reference>
<organism evidence="4 5">
    <name type="scientific">Spirochaeta lutea</name>
    <dbReference type="NCBI Taxonomy" id="1480694"/>
    <lineage>
        <taxon>Bacteria</taxon>
        <taxon>Pseudomonadati</taxon>
        <taxon>Spirochaetota</taxon>
        <taxon>Spirochaetia</taxon>
        <taxon>Spirochaetales</taxon>
        <taxon>Spirochaetaceae</taxon>
        <taxon>Spirochaeta</taxon>
    </lineage>
</organism>
<gene>
    <name evidence="4" type="ORF">DC28_07830</name>
</gene>
<comment type="caution">
    <text evidence="4">The sequence shown here is derived from an EMBL/GenBank/DDBJ whole genome shotgun (WGS) entry which is preliminary data.</text>
</comment>
<dbReference type="AlphaFoldDB" id="A0A098QWR0"/>
<dbReference type="CDD" id="cd07043">
    <property type="entry name" value="STAS_anti-anti-sigma_factors"/>
    <property type="match status" value="1"/>
</dbReference>
<sequence>MNIVIQNGVVVLEPQLSQIDASVALQFQQTLTAGITEALKTYPGKPFLLDLEKVQFIDSSGLGKILGGIRQVKQSGGSMAVTAQSSAVATLFKIVRLNQMAPVYTDRRSALDGITG</sequence>
<name>A0A098QWR0_9SPIO</name>
<dbReference type="InterPro" id="IPR002645">
    <property type="entry name" value="STAS_dom"/>
</dbReference>
<protein>
    <recommendedName>
        <fullName evidence="2">Anti-sigma factor antagonist</fullName>
    </recommendedName>
</protein>
<dbReference type="GO" id="GO:0043856">
    <property type="term" value="F:anti-sigma factor antagonist activity"/>
    <property type="evidence" value="ECO:0007669"/>
    <property type="project" value="InterPro"/>
</dbReference>
<proteinExistence type="inferred from homology"/>
<dbReference type="OrthoDB" id="9796076at2"/>
<dbReference type="eggNOG" id="COG1366">
    <property type="taxonomic scope" value="Bacteria"/>
</dbReference>
<dbReference type="PANTHER" id="PTHR33495:SF2">
    <property type="entry name" value="ANTI-SIGMA FACTOR ANTAGONIST TM_1081-RELATED"/>
    <property type="match status" value="1"/>
</dbReference>
<dbReference type="STRING" id="1480694.DC28_07830"/>
<dbReference type="NCBIfam" id="TIGR00377">
    <property type="entry name" value="ant_ant_sig"/>
    <property type="match status" value="1"/>
</dbReference>
<dbReference type="InterPro" id="IPR036513">
    <property type="entry name" value="STAS_dom_sf"/>
</dbReference>
<dbReference type="Pfam" id="PF01740">
    <property type="entry name" value="STAS"/>
    <property type="match status" value="1"/>
</dbReference>
<dbReference type="Proteomes" id="UP000029692">
    <property type="component" value="Unassembled WGS sequence"/>
</dbReference>
<dbReference type="EMBL" id="JNUP01000063">
    <property type="protein sequence ID" value="KGE72016.1"/>
    <property type="molecule type" value="Genomic_DNA"/>
</dbReference>
<feature type="domain" description="STAS" evidence="3">
    <location>
        <begin position="17"/>
        <end position="114"/>
    </location>
</feature>
<evidence type="ECO:0000313" key="5">
    <source>
        <dbReference type="Proteomes" id="UP000029692"/>
    </source>
</evidence>